<reference evidence="2" key="1">
    <citation type="submission" date="2023-07" db="EMBL/GenBank/DDBJ databases">
        <authorList>
            <consortium name="AG Swart"/>
            <person name="Singh M."/>
            <person name="Singh A."/>
            <person name="Seah K."/>
            <person name="Emmerich C."/>
        </authorList>
    </citation>
    <scope>NUCLEOTIDE SEQUENCE</scope>
    <source>
        <strain evidence="2">DP1</strain>
    </source>
</reference>
<dbReference type="AlphaFoldDB" id="A0AAD1XBE0"/>
<comment type="caution">
    <text evidence="2">The sequence shown here is derived from an EMBL/GenBank/DDBJ whole genome shotgun (WGS) entry which is preliminary data.</text>
</comment>
<feature type="compositionally biased region" description="Polar residues" evidence="1">
    <location>
        <begin position="112"/>
        <end position="129"/>
    </location>
</feature>
<accession>A0AAD1XBE0</accession>
<name>A0AAD1XBE0_EUPCR</name>
<proteinExistence type="predicted"/>
<dbReference type="EMBL" id="CAMPGE010005914">
    <property type="protein sequence ID" value="CAI2364756.1"/>
    <property type="molecule type" value="Genomic_DNA"/>
</dbReference>
<keyword evidence="3" id="KW-1185">Reference proteome</keyword>
<dbReference type="Proteomes" id="UP001295684">
    <property type="component" value="Unassembled WGS sequence"/>
</dbReference>
<protein>
    <submittedName>
        <fullName evidence="2">Uncharacterized protein</fullName>
    </submittedName>
</protein>
<feature type="region of interest" description="Disordered" evidence="1">
    <location>
        <begin position="112"/>
        <end position="131"/>
    </location>
</feature>
<evidence type="ECO:0000256" key="1">
    <source>
        <dbReference type="SAM" id="MobiDB-lite"/>
    </source>
</evidence>
<evidence type="ECO:0000313" key="3">
    <source>
        <dbReference type="Proteomes" id="UP001295684"/>
    </source>
</evidence>
<evidence type="ECO:0000313" key="2">
    <source>
        <dbReference type="EMBL" id="CAI2364756.1"/>
    </source>
</evidence>
<organism evidence="2 3">
    <name type="scientific">Euplotes crassus</name>
    <dbReference type="NCBI Taxonomy" id="5936"/>
    <lineage>
        <taxon>Eukaryota</taxon>
        <taxon>Sar</taxon>
        <taxon>Alveolata</taxon>
        <taxon>Ciliophora</taxon>
        <taxon>Intramacronucleata</taxon>
        <taxon>Spirotrichea</taxon>
        <taxon>Hypotrichia</taxon>
        <taxon>Euplotida</taxon>
        <taxon>Euplotidae</taxon>
        <taxon>Moneuplotes</taxon>
    </lineage>
</organism>
<sequence>MISDFCSRLEMDERPSTLLWPSCWASTTINFRNRYSKEDFIQLVTRMKEGADINSLDVWDQNRIYRELYEQIALDQVLNLKWFNREGEALENPRQNDSIIQTMMGLQNNNHAQTANEAQDPQSDSTSSIHFEDDQKVSQSKFYNFFA</sequence>
<gene>
    <name evidence="2" type="ORF">ECRASSUSDP1_LOCUS6102</name>
</gene>